<reference evidence="1 2" key="1">
    <citation type="submission" date="2020-04" db="EMBL/GenBank/DDBJ databases">
        <title>Perkinsus chesapeaki whole genome sequence.</title>
        <authorList>
            <person name="Bogema D.R."/>
        </authorList>
    </citation>
    <scope>NUCLEOTIDE SEQUENCE [LARGE SCALE GENOMIC DNA]</scope>
    <source>
        <strain evidence="1">ATCC PRA-425</strain>
    </source>
</reference>
<comment type="caution">
    <text evidence="1">The sequence shown here is derived from an EMBL/GenBank/DDBJ whole genome shotgun (WGS) entry which is preliminary data.</text>
</comment>
<name>A0A7J6L5J8_PERCH</name>
<dbReference type="EMBL" id="JAAPAO010000732">
    <property type="protein sequence ID" value="KAF4654461.1"/>
    <property type="molecule type" value="Genomic_DNA"/>
</dbReference>
<accession>A0A7J6L5J8</accession>
<protein>
    <submittedName>
        <fullName evidence="1">Uncharacterized protein</fullName>
    </submittedName>
</protein>
<evidence type="ECO:0000313" key="1">
    <source>
        <dbReference type="EMBL" id="KAF4654461.1"/>
    </source>
</evidence>
<dbReference type="Proteomes" id="UP000591131">
    <property type="component" value="Unassembled WGS sequence"/>
</dbReference>
<dbReference type="AlphaFoldDB" id="A0A7J6L5J8"/>
<gene>
    <name evidence="1" type="ORF">FOL47_009968</name>
</gene>
<keyword evidence="2" id="KW-1185">Reference proteome</keyword>
<organism evidence="1 2">
    <name type="scientific">Perkinsus chesapeaki</name>
    <name type="common">Clam parasite</name>
    <name type="synonym">Perkinsus andrewsi</name>
    <dbReference type="NCBI Taxonomy" id="330153"/>
    <lineage>
        <taxon>Eukaryota</taxon>
        <taxon>Sar</taxon>
        <taxon>Alveolata</taxon>
        <taxon>Perkinsozoa</taxon>
        <taxon>Perkinsea</taxon>
        <taxon>Perkinsida</taxon>
        <taxon>Perkinsidae</taxon>
        <taxon>Perkinsus</taxon>
    </lineage>
</organism>
<proteinExistence type="predicted"/>
<evidence type="ECO:0000313" key="2">
    <source>
        <dbReference type="Proteomes" id="UP000591131"/>
    </source>
</evidence>
<sequence>MSLREDEDVCFESSSPDFKALRFGKPEEPWSILYHASVVGNLEAAKPSTSWHHFDTISVLFGEIAMQKGKSPVPVIIGKTSKNMPSDAFGILRKMSDMKCKDFLAFQKAVTQEELEESGAGWVMINTESRADPDLVQFLANAEAVFSTITAHPSFGCSGVDRNLGALRNDGVTPELLCFISGEPFRPSSGEPDYNLLMHGRVKIDGGDTLWQTWTCLLEIENAKERIYKMADTSCDPSGLTNKVNIGRSGLLVVGELPYKLSQLIFYPLGFGASTSLTFKSDVPFWRVVRHSDCQLLTEHPKGKISSLPASETPSNHIATLPDEKEIESYGGFTDCVINDRNQQFMVVGSRNKRSKKNDYAILRLMSEEDGGEGSIEDDFEIVEYGEFRKELVGEGRHFKDFEKVKAGGEEA</sequence>